<dbReference type="InterPro" id="IPR037682">
    <property type="entry name" value="TonB_C"/>
</dbReference>
<dbReference type="InterPro" id="IPR051045">
    <property type="entry name" value="TonB-dependent_transducer"/>
</dbReference>
<dbReference type="GO" id="GO:0015031">
    <property type="term" value="P:protein transport"/>
    <property type="evidence" value="ECO:0007669"/>
    <property type="project" value="UniProtKB-KW"/>
</dbReference>
<dbReference type="PROSITE" id="PS52015">
    <property type="entry name" value="TONB_CTD"/>
    <property type="match status" value="1"/>
</dbReference>
<evidence type="ECO:0000256" key="7">
    <source>
        <dbReference type="ARBA" id="ARBA00022927"/>
    </source>
</evidence>
<evidence type="ECO:0000313" key="12">
    <source>
        <dbReference type="EMBL" id="RAI85017.1"/>
    </source>
</evidence>
<keyword evidence="3" id="KW-0813">Transport</keyword>
<evidence type="ECO:0000256" key="1">
    <source>
        <dbReference type="ARBA" id="ARBA00004383"/>
    </source>
</evidence>
<dbReference type="InterPro" id="IPR006260">
    <property type="entry name" value="TonB/TolA_C"/>
</dbReference>
<feature type="signal peptide" evidence="10">
    <location>
        <begin position="1"/>
        <end position="33"/>
    </location>
</feature>
<evidence type="ECO:0000256" key="10">
    <source>
        <dbReference type="SAM" id="SignalP"/>
    </source>
</evidence>
<dbReference type="PANTHER" id="PTHR33446:SF2">
    <property type="entry name" value="PROTEIN TONB"/>
    <property type="match status" value="1"/>
</dbReference>
<dbReference type="PANTHER" id="PTHR33446">
    <property type="entry name" value="PROTEIN TONB-RELATED"/>
    <property type="match status" value="1"/>
</dbReference>
<comment type="similarity">
    <text evidence="2">Belongs to the TonB family.</text>
</comment>
<dbReference type="Pfam" id="PF03544">
    <property type="entry name" value="TonB_C"/>
    <property type="match status" value="1"/>
</dbReference>
<dbReference type="NCBIfam" id="TIGR01352">
    <property type="entry name" value="tonB_Cterm"/>
    <property type="match status" value="1"/>
</dbReference>
<keyword evidence="6" id="KW-0812">Transmembrane</keyword>
<sequence length="137" mass="14984">MKRPILNFPQKAISILTIALLFFAVLPIQSALAQTEEENDIMPIPPGGIQGWYSYLGENLKYPETAKEKGVEGVVIIELLVKTDGSIEKVSVVRGIGSGCDEEAMRVIQKSTNWTPGLKDGKPVNTIMKIPIKFALS</sequence>
<keyword evidence="13" id="KW-1185">Reference proteome</keyword>
<evidence type="ECO:0000256" key="4">
    <source>
        <dbReference type="ARBA" id="ARBA00022475"/>
    </source>
</evidence>
<gene>
    <name evidence="12" type="ORF">LV83_03811</name>
</gene>
<keyword evidence="4" id="KW-1003">Cell membrane</keyword>
<dbReference type="SUPFAM" id="SSF74653">
    <property type="entry name" value="TolA/TonB C-terminal domain"/>
    <property type="match status" value="1"/>
</dbReference>
<dbReference type="RefSeq" id="WP_111613124.1">
    <property type="nucleotide sequence ID" value="NZ_QLLK01000014.1"/>
</dbReference>
<comment type="caution">
    <text evidence="12">The sequence shown here is derived from an EMBL/GenBank/DDBJ whole genome shotgun (WGS) entry which is preliminary data.</text>
</comment>
<dbReference type="OrthoDB" id="9812355at2"/>
<dbReference type="GO" id="GO:0098797">
    <property type="term" value="C:plasma membrane protein complex"/>
    <property type="evidence" value="ECO:0007669"/>
    <property type="project" value="TreeGrafter"/>
</dbReference>
<comment type="subcellular location">
    <subcellularLocation>
        <location evidence="1">Cell inner membrane</location>
        <topology evidence="1">Single-pass membrane protein</topology>
        <orientation evidence="1">Periplasmic side</orientation>
    </subcellularLocation>
</comment>
<keyword evidence="7" id="KW-0653">Protein transport</keyword>
<keyword evidence="9" id="KW-0472">Membrane</keyword>
<keyword evidence="10" id="KW-0732">Signal</keyword>
<reference evidence="12 13" key="1">
    <citation type="submission" date="2018-06" db="EMBL/GenBank/DDBJ databases">
        <title>Genomic Encyclopedia of Archaeal and Bacterial Type Strains, Phase II (KMG-II): from individual species to whole genera.</title>
        <authorList>
            <person name="Goeker M."/>
        </authorList>
    </citation>
    <scope>NUCLEOTIDE SEQUENCE [LARGE SCALE GENOMIC DNA]</scope>
    <source>
        <strain evidence="12 13">DSM 23446</strain>
    </source>
</reference>
<evidence type="ECO:0000256" key="8">
    <source>
        <dbReference type="ARBA" id="ARBA00022989"/>
    </source>
</evidence>
<accession>A0A327P0Q9</accession>
<evidence type="ECO:0000256" key="6">
    <source>
        <dbReference type="ARBA" id="ARBA00022692"/>
    </source>
</evidence>
<dbReference type="Gene3D" id="3.30.1150.10">
    <property type="match status" value="1"/>
</dbReference>
<dbReference type="AlphaFoldDB" id="A0A327P0Q9"/>
<dbReference type="GO" id="GO:0031992">
    <property type="term" value="F:energy transducer activity"/>
    <property type="evidence" value="ECO:0007669"/>
    <property type="project" value="TreeGrafter"/>
</dbReference>
<feature type="chain" id="PRO_5016256029" evidence="10">
    <location>
        <begin position="34"/>
        <end position="137"/>
    </location>
</feature>
<evidence type="ECO:0000256" key="3">
    <source>
        <dbReference type="ARBA" id="ARBA00022448"/>
    </source>
</evidence>
<dbReference type="EMBL" id="QLLK01000014">
    <property type="protein sequence ID" value="RAI85017.1"/>
    <property type="molecule type" value="Genomic_DNA"/>
</dbReference>
<proteinExistence type="inferred from homology"/>
<feature type="domain" description="TonB C-terminal" evidence="11">
    <location>
        <begin position="47"/>
        <end position="137"/>
    </location>
</feature>
<evidence type="ECO:0000259" key="11">
    <source>
        <dbReference type="PROSITE" id="PS52015"/>
    </source>
</evidence>
<evidence type="ECO:0000256" key="5">
    <source>
        <dbReference type="ARBA" id="ARBA00022519"/>
    </source>
</evidence>
<organism evidence="12 13">
    <name type="scientific">Algoriphagus yeomjeoni</name>
    <dbReference type="NCBI Taxonomy" id="291403"/>
    <lineage>
        <taxon>Bacteria</taxon>
        <taxon>Pseudomonadati</taxon>
        <taxon>Bacteroidota</taxon>
        <taxon>Cytophagia</taxon>
        <taxon>Cytophagales</taxon>
        <taxon>Cyclobacteriaceae</taxon>
        <taxon>Algoriphagus</taxon>
    </lineage>
</organism>
<evidence type="ECO:0000313" key="13">
    <source>
        <dbReference type="Proteomes" id="UP000249610"/>
    </source>
</evidence>
<evidence type="ECO:0000256" key="2">
    <source>
        <dbReference type="ARBA" id="ARBA00006555"/>
    </source>
</evidence>
<dbReference type="GO" id="GO:0055085">
    <property type="term" value="P:transmembrane transport"/>
    <property type="evidence" value="ECO:0007669"/>
    <property type="project" value="InterPro"/>
</dbReference>
<dbReference type="Proteomes" id="UP000249610">
    <property type="component" value="Unassembled WGS sequence"/>
</dbReference>
<keyword evidence="8" id="KW-1133">Transmembrane helix</keyword>
<keyword evidence="5" id="KW-0997">Cell inner membrane</keyword>
<name>A0A327P0Q9_9BACT</name>
<evidence type="ECO:0000256" key="9">
    <source>
        <dbReference type="ARBA" id="ARBA00023136"/>
    </source>
</evidence>
<protein>
    <submittedName>
        <fullName evidence="12">Protein TonB</fullName>
    </submittedName>
</protein>